<keyword evidence="7" id="KW-1185">Reference proteome</keyword>
<dbReference type="PRINTS" id="PR00039">
    <property type="entry name" value="HTHLYSR"/>
</dbReference>
<keyword evidence="2" id="KW-0805">Transcription regulation</keyword>
<keyword evidence="3" id="KW-0238">DNA-binding</keyword>
<evidence type="ECO:0000256" key="4">
    <source>
        <dbReference type="ARBA" id="ARBA00023163"/>
    </source>
</evidence>
<dbReference type="InterPro" id="IPR036388">
    <property type="entry name" value="WH-like_DNA-bd_sf"/>
</dbReference>
<dbReference type="Pfam" id="PF03466">
    <property type="entry name" value="LysR_substrate"/>
    <property type="match status" value="1"/>
</dbReference>
<evidence type="ECO:0000256" key="1">
    <source>
        <dbReference type="ARBA" id="ARBA00009437"/>
    </source>
</evidence>
<dbReference type="SUPFAM" id="SSF46785">
    <property type="entry name" value="Winged helix' DNA-binding domain"/>
    <property type="match status" value="1"/>
</dbReference>
<reference evidence="6 7" key="1">
    <citation type="submission" date="2022-12" db="EMBL/GenBank/DDBJ databases">
        <title>Draft genome sequence of Paenibacillus sp. dW9.</title>
        <authorList>
            <person name="Choi E.-W."/>
            <person name="Kim D.-U."/>
        </authorList>
    </citation>
    <scope>NUCLEOTIDE SEQUENCE [LARGE SCALE GENOMIC DNA]</scope>
    <source>
        <strain evidence="7">dW9</strain>
    </source>
</reference>
<dbReference type="InterPro" id="IPR000847">
    <property type="entry name" value="LysR_HTH_N"/>
</dbReference>
<evidence type="ECO:0000256" key="2">
    <source>
        <dbReference type="ARBA" id="ARBA00023015"/>
    </source>
</evidence>
<comment type="caution">
    <text evidence="6">The sequence shown here is derived from an EMBL/GenBank/DDBJ whole genome shotgun (WGS) entry which is preliminary data.</text>
</comment>
<organism evidence="6 7">
    <name type="scientific">Paenibacillus gyeongsangnamensis</name>
    <dbReference type="NCBI Taxonomy" id="3388067"/>
    <lineage>
        <taxon>Bacteria</taxon>
        <taxon>Bacillati</taxon>
        <taxon>Bacillota</taxon>
        <taxon>Bacilli</taxon>
        <taxon>Bacillales</taxon>
        <taxon>Paenibacillaceae</taxon>
        <taxon>Paenibacillus</taxon>
    </lineage>
</organism>
<evidence type="ECO:0000256" key="3">
    <source>
        <dbReference type="ARBA" id="ARBA00023125"/>
    </source>
</evidence>
<gene>
    <name evidence="6" type="ORF">O9H85_23860</name>
</gene>
<dbReference type="InterPro" id="IPR005119">
    <property type="entry name" value="LysR_subst-bd"/>
</dbReference>
<dbReference type="InterPro" id="IPR050950">
    <property type="entry name" value="HTH-type_LysR_regulators"/>
</dbReference>
<protein>
    <submittedName>
        <fullName evidence="6">LysR family transcriptional regulator</fullName>
    </submittedName>
</protein>
<dbReference type="Gene3D" id="1.10.10.10">
    <property type="entry name" value="Winged helix-like DNA-binding domain superfamily/Winged helix DNA-binding domain"/>
    <property type="match status" value="1"/>
</dbReference>
<dbReference type="Pfam" id="PF00126">
    <property type="entry name" value="HTH_1"/>
    <property type="match status" value="1"/>
</dbReference>
<sequence length="303" mass="34056">MEWQQLEYFQTVARLEHMTQAAQALSVSQSALSRSISRLESELGVPLFDRQGRSIALNRYGQLFLQRVNRILKEYEDGKLEIRDLLDEDAGEVTLGFLHTLGSHMIPELIVSFRSKYPRVRFQLNQSSTTVLLQQLVHGMLDLCLLSSPSEAVNSVEWKELWSEELFVFVPKQHPLAGRDSIALTEIADEPMVSFKHGYGLRHIIDRLCLQAGFTPRIAFEGEEVPTVAGLVAAGLGVALLPNVKGSGIEHGVKLRVSTPECRRVIGVAWSKDRYLSPSSKRFLQFVLDDFKPEGLPSSAQRR</sequence>
<feature type="domain" description="HTH lysR-type" evidence="5">
    <location>
        <begin position="1"/>
        <end position="58"/>
    </location>
</feature>
<evidence type="ECO:0000259" key="5">
    <source>
        <dbReference type="PROSITE" id="PS50931"/>
    </source>
</evidence>
<dbReference type="RefSeq" id="WP_269883921.1">
    <property type="nucleotide sequence ID" value="NZ_JAQAGZ010000017.1"/>
</dbReference>
<dbReference type="PROSITE" id="PS50931">
    <property type="entry name" value="HTH_LYSR"/>
    <property type="match status" value="1"/>
</dbReference>
<proteinExistence type="inferred from homology"/>
<dbReference type="EMBL" id="JAQAGZ010000017">
    <property type="protein sequence ID" value="MCZ8515391.1"/>
    <property type="molecule type" value="Genomic_DNA"/>
</dbReference>
<dbReference type="Gene3D" id="3.40.190.290">
    <property type="match status" value="1"/>
</dbReference>
<comment type="similarity">
    <text evidence="1">Belongs to the LysR transcriptional regulatory family.</text>
</comment>
<dbReference type="PANTHER" id="PTHR30419">
    <property type="entry name" value="HTH-TYPE TRANSCRIPTIONAL REGULATOR YBHD"/>
    <property type="match status" value="1"/>
</dbReference>
<accession>A0ABT4QF64</accession>
<dbReference type="CDD" id="cd08434">
    <property type="entry name" value="PBP2_GltC_like"/>
    <property type="match status" value="1"/>
</dbReference>
<dbReference type="Proteomes" id="UP001527882">
    <property type="component" value="Unassembled WGS sequence"/>
</dbReference>
<evidence type="ECO:0000313" key="7">
    <source>
        <dbReference type="Proteomes" id="UP001527882"/>
    </source>
</evidence>
<evidence type="ECO:0000313" key="6">
    <source>
        <dbReference type="EMBL" id="MCZ8515391.1"/>
    </source>
</evidence>
<keyword evidence="4" id="KW-0804">Transcription</keyword>
<dbReference type="SUPFAM" id="SSF53850">
    <property type="entry name" value="Periplasmic binding protein-like II"/>
    <property type="match status" value="1"/>
</dbReference>
<name>A0ABT4QF64_9BACL</name>
<dbReference type="PANTHER" id="PTHR30419:SF28">
    <property type="entry name" value="HTH-TYPE TRANSCRIPTIONAL REGULATOR BSDA"/>
    <property type="match status" value="1"/>
</dbReference>
<dbReference type="InterPro" id="IPR036390">
    <property type="entry name" value="WH_DNA-bd_sf"/>
</dbReference>